<dbReference type="InterPro" id="IPR013103">
    <property type="entry name" value="RVT_2"/>
</dbReference>
<dbReference type="KEGG" id="nta:107810171"/>
<dbReference type="AlphaFoldDB" id="A0A1S4BNH9"/>
<organism evidence="3">
    <name type="scientific">Nicotiana tabacum</name>
    <name type="common">Common tobacco</name>
    <dbReference type="NCBI Taxonomy" id="4097"/>
    <lineage>
        <taxon>Eukaryota</taxon>
        <taxon>Viridiplantae</taxon>
        <taxon>Streptophyta</taxon>
        <taxon>Embryophyta</taxon>
        <taxon>Tracheophyta</taxon>
        <taxon>Spermatophyta</taxon>
        <taxon>Magnoliopsida</taxon>
        <taxon>eudicotyledons</taxon>
        <taxon>Gunneridae</taxon>
        <taxon>Pentapetalae</taxon>
        <taxon>asterids</taxon>
        <taxon>lamiids</taxon>
        <taxon>Solanales</taxon>
        <taxon>Solanaceae</taxon>
        <taxon>Nicotianoideae</taxon>
        <taxon>Nicotianeae</taxon>
        <taxon>Nicotiana</taxon>
    </lineage>
</organism>
<gene>
    <name evidence="3" type="primary">LOC107810171</name>
</gene>
<feature type="domain" description="Reverse transcriptase Ty1/copia-type" evidence="2">
    <location>
        <begin position="262"/>
        <end position="346"/>
    </location>
</feature>
<sequence>MSIGSAIQSGILGGAPVGMDNSALDLSSSMVKGIGRLKGGLYIFNPSAPAILLQLCYSFTSTKFKLSVDVVFKEGIFPFKYSKHRFLVIPNPTPSHLVSDIFLPSNIEPEPSTINEPEFTIPDPSNDSIDSPASFSNFPAISPIIPTHSSSSIPTLLAESSSDIPDESNSHSSAIPVTYPTQVSKSGRVSKPPIWLTDYVRPSLPSTSTSTLSLYPIHQFISYSHLSPTFQSYLASFSFDIEPTSFSQAMAMKLEIEVLEQNNTWEVVNLPPGKVPIRCKWVYKIKYNADGIVERFKARLEAKSYTRQEGIDFHDTFSPVAKMTTIRTVIAVAVLKQWSIYQMDVHKFEW</sequence>
<evidence type="ECO:0000259" key="2">
    <source>
        <dbReference type="Pfam" id="PF07727"/>
    </source>
</evidence>
<name>A0A1S4BNH9_TOBAC</name>
<protein>
    <recommendedName>
        <fullName evidence="2">Reverse transcriptase Ty1/copia-type domain-containing protein</fullName>
    </recommendedName>
</protein>
<dbReference type="PaxDb" id="4097-A0A1S4BNH9"/>
<feature type="region of interest" description="Disordered" evidence="1">
    <location>
        <begin position="158"/>
        <end position="177"/>
    </location>
</feature>
<dbReference type="RefSeq" id="XP_016490394.1">
    <property type="nucleotide sequence ID" value="XM_016634908.1"/>
</dbReference>
<dbReference type="Pfam" id="PF07727">
    <property type="entry name" value="RVT_2"/>
    <property type="match status" value="1"/>
</dbReference>
<dbReference type="STRING" id="4097.A0A1S4BNH9"/>
<evidence type="ECO:0000256" key="1">
    <source>
        <dbReference type="SAM" id="MobiDB-lite"/>
    </source>
</evidence>
<dbReference type="OrthoDB" id="1929979at2759"/>
<proteinExistence type="predicted"/>
<accession>A0A1S4BNH9</accession>
<reference evidence="3" key="1">
    <citation type="submission" date="2025-08" db="UniProtKB">
        <authorList>
            <consortium name="RefSeq"/>
        </authorList>
    </citation>
    <scope>IDENTIFICATION</scope>
</reference>
<evidence type="ECO:0000313" key="3">
    <source>
        <dbReference type="RefSeq" id="XP_016490394.1"/>
    </source>
</evidence>